<accession>A0A386PSQ5</accession>
<evidence type="ECO:0000313" key="4">
    <source>
        <dbReference type="EMBL" id="AYE39024.1"/>
    </source>
</evidence>
<dbReference type="SUPFAM" id="SSF53756">
    <property type="entry name" value="UDP-Glycosyltransferase/glycogen phosphorylase"/>
    <property type="match status" value="1"/>
</dbReference>
<dbReference type="EMBL" id="CP031933">
    <property type="protein sequence ID" value="AYE39024.1"/>
    <property type="molecule type" value="Genomic_DNA"/>
</dbReference>
<organism evidence="4 5">
    <name type="scientific">Companilactobacillus zhachilii</name>
    <dbReference type="NCBI Taxonomy" id="2304606"/>
    <lineage>
        <taxon>Bacteria</taxon>
        <taxon>Bacillati</taxon>
        <taxon>Bacillota</taxon>
        <taxon>Bacilli</taxon>
        <taxon>Lactobacillales</taxon>
        <taxon>Lactobacillaceae</taxon>
        <taxon>Companilactobacillus</taxon>
    </lineage>
</organism>
<proteinExistence type="predicted"/>
<dbReference type="AlphaFoldDB" id="A0A386PSQ5"/>
<dbReference type="KEGG" id="lzh:D1B17_10430"/>
<reference evidence="5" key="1">
    <citation type="submission" date="2018-08" db="EMBL/GenBank/DDBJ databases">
        <title>Genome of Lactobacillus sp. HBUAS52074.</title>
        <authorList>
            <person name="Guo Z."/>
            <person name="Zhang Z.D."/>
        </authorList>
    </citation>
    <scope>NUCLEOTIDE SEQUENCE [LARGE SCALE GENOMIC DNA]</scope>
    <source>
        <strain evidence="5">HBUAS52074</strain>
    </source>
</reference>
<dbReference type="Proteomes" id="UP000267208">
    <property type="component" value="Chromosome"/>
</dbReference>
<evidence type="ECO:0000256" key="1">
    <source>
        <dbReference type="ARBA" id="ARBA00022679"/>
    </source>
</evidence>
<feature type="domain" description="Glucosyltransferase 3-like C-terminal" evidence="3">
    <location>
        <begin position="172"/>
        <end position="331"/>
    </location>
</feature>
<name>A0A386PSQ5_9LACO</name>
<dbReference type="Gene3D" id="3.40.50.2000">
    <property type="entry name" value="Glycogen Phosphorylase B"/>
    <property type="match status" value="2"/>
</dbReference>
<dbReference type="Pfam" id="PF26337">
    <property type="entry name" value="Gtf3_C"/>
    <property type="match status" value="1"/>
</dbReference>
<dbReference type="OrthoDB" id="9790931at2"/>
<gene>
    <name evidence="4" type="ORF">D1B17_10430</name>
</gene>
<evidence type="ECO:0008006" key="6">
    <source>
        <dbReference type="Google" id="ProtNLM"/>
    </source>
</evidence>
<evidence type="ECO:0000313" key="5">
    <source>
        <dbReference type="Proteomes" id="UP000267208"/>
    </source>
</evidence>
<sequence length="340" mass="39179">MNKYVTKFFYGGVNERNAGPKAKDDVNFFLNELGFKNVDIHLENSKLTKLFKTDNILKKQIDLNDNGIFVLQYPLNSHLISNRILKLIVENKKFISIALIHDLNSLRNMEVDENLISKEINYLNHFDYLIVHNIAMKNWLIKMGFTSEMIILNLFDYRSSELNLNNKYDCDIVYAGNLIKAEFLKNIELTNNKLNIYGSNELKTYPRNVFYKGSLNPDELPQHLNSRFGLVWDGDSVYECSGVYGHYLEYNTPHKISLYLSAGIPVIVWKKSAMAEYIVNNKLGISVDSLDNIENILNSISDEEYSSLKRNALSISEKLRSGYFIHQAISKILSGNEDFN</sequence>
<keyword evidence="5" id="KW-1185">Reference proteome</keyword>
<feature type="domain" description="Glucosyltransferase 3-like N-terminal" evidence="2">
    <location>
        <begin position="3"/>
        <end position="153"/>
    </location>
</feature>
<dbReference type="PIRSF" id="PIRSF007023">
    <property type="entry name" value="UDP-Galf_transf"/>
    <property type="match status" value="1"/>
</dbReference>
<evidence type="ECO:0000259" key="3">
    <source>
        <dbReference type="Pfam" id="PF26337"/>
    </source>
</evidence>
<evidence type="ECO:0000259" key="2">
    <source>
        <dbReference type="Pfam" id="PF26334"/>
    </source>
</evidence>
<dbReference type="RefSeq" id="WP_120143248.1">
    <property type="nucleotide sequence ID" value="NZ_CP031933.2"/>
</dbReference>
<dbReference type="InterPro" id="IPR058592">
    <property type="entry name" value="Gtf3_C"/>
</dbReference>
<dbReference type="InterPro" id="IPR058591">
    <property type="entry name" value="Gtf3_N"/>
</dbReference>
<keyword evidence="1" id="KW-0808">Transferase</keyword>
<dbReference type="Pfam" id="PF26334">
    <property type="entry name" value="Gtf3_N"/>
    <property type="match status" value="1"/>
</dbReference>
<protein>
    <recommendedName>
        <fullName evidence="6">Beta-1,6-galactofuranosyltransferase</fullName>
    </recommendedName>
</protein>